<dbReference type="PROSITE" id="PS51682">
    <property type="entry name" value="SAM_OMT_I"/>
    <property type="match status" value="1"/>
</dbReference>
<proteinExistence type="predicted"/>
<gene>
    <name evidence="4" type="ORF">BISU_0591</name>
</gene>
<comment type="caution">
    <text evidence="4">The sequence shown here is derived from an EMBL/GenBank/DDBJ whole genome shotgun (WGS) entry which is preliminary data.</text>
</comment>
<evidence type="ECO:0000256" key="1">
    <source>
        <dbReference type="ARBA" id="ARBA00022603"/>
    </source>
</evidence>
<dbReference type="Pfam" id="PF01596">
    <property type="entry name" value="Methyltransf_3"/>
    <property type="match status" value="1"/>
</dbReference>
<reference evidence="4 5" key="1">
    <citation type="submission" date="2014-03" db="EMBL/GenBank/DDBJ databases">
        <title>Genomics of Bifidobacteria.</title>
        <authorList>
            <person name="Ventura M."/>
            <person name="Milani C."/>
            <person name="Lugli G.A."/>
        </authorList>
    </citation>
    <scope>NUCLEOTIDE SEQUENCE [LARGE SCALE GENOMIC DNA]</scope>
    <source>
        <strain evidence="4 5">LMG 11597</strain>
    </source>
</reference>
<dbReference type="eggNOG" id="COG4122">
    <property type="taxonomic scope" value="Bacteria"/>
</dbReference>
<dbReference type="Proteomes" id="UP000029055">
    <property type="component" value="Unassembled WGS sequence"/>
</dbReference>
<dbReference type="PANTHER" id="PTHR10509:SF14">
    <property type="entry name" value="CAFFEOYL-COA O-METHYLTRANSFERASE 3-RELATED"/>
    <property type="match status" value="1"/>
</dbReference>
<dbReference type="RefSeq" id="WP_024462806.1">
    <property type="nucleotide sequence ID" value="NZ_CP062939.1"/>
</dbReference>
<evidence type="ECO:0000313" key="4">
    <source>
        <dbReference type="EMBL" id="KFJ04584.1"/>
    </source>
</evidence>
<dbReference type="InterPro" id="IPR002935">
    <property type="entry name" value="SAM_O-MeTrfase"/>
</dbReference>
<dbReference type="InterPro" id="IPR029063">
    <property type="entry name" value="SAM-dependent_MTases_sf"/>
</dbReference>
<dbReference type="OrthoDB" id="4774874at2"/>
<dbReference type="EMBL" id="JGZR01000003">
    <property type="protein sequence ID" value="KFJ04584.1"/>
    <property type="molecule type" value="Genomic_DNA"/>
</dbReference>
<evidence type="ECO:0000256" key="2">
    <source>
        <dbReference type="ARBA" id="ARBA00022679"/>
    </source>
</evidence>
<sequence length="224" mass="24129">MDKTSYTNLAKMWELAEDRAFSHQSEDMNAVRRHAEESGSPQGTAQQAELLNLLVRLVKASSVIAVGTGSVVETLQLVRGLEGRGQLTAVDSSAQGISLIRSLFTRLDDVTQTTLRAVNAPVEVFLPRLNAGTYQFIAVCGEAGNYAAAFEQAPRLLGEHGMIVFTDVMALEGPESNGGVLNPADRSDKAVAMRTMLDEVQSDERFISTFVPVGTGMLIAIKND</sequence>
<accession>A0A087E9Y3</accession>
<evidence type="ECO:0000313" key="5">
    <source>
        <dbReference type="Proteomes" id="UP000029055"/>
    </source>
</evidence>
<dbReference type="AlphaFoldDB" id="A0A087E9Y3"/>
<dbReference type="GO" id="GO:0008171">
    <property type="term" value="F:O-methyltransferase activity"/>
    <property type="evidence" value="ECO:0007669"/>
    <property type="project" value="InterPro"/>
</dbReference>
<keyword evidence="3" id="KW-0949">S-adenosyl-L-methionine</keyword>
<dbReference type="SUPFAM" id="SSF53335">
    <property type="entry name" value="S-adenosyl-L-methionine-dependent methyltransferases"/>
    <property type="match status" value="1"/>
</dbReference>
<dbReference type="Gene3D" id="3.40.50.150">
    <property type="entry name" value="Vaccinia Virus protein VP39"/>
    <property type="match status" value="1"/>
</dbReference>
<organism evidence="4 5">
    <name type="scientific">Bifidobacterium subtile</name>
    <dbReference type="NCBI Taxonomy" id="77635"/>
    <lineage>
        <taxon>Bacteria</taxon>
        <taxon>Bacillati</taxon>
        <taxon>Actinomycetota</taxon>
        <taxon>Actinomycetes</taxon>
        <taxon>Bifidobacteriales</taxon>
        <taxon>Bifidobacteriaceae</taxon>
        <taxon>Bifidobacterium</taxon>
    </lineage>
</organism>
<keyword evidence="5" id="KW-1185">Reference proteome</keyword>
<keyword evidence="1 4" id="KW-0489">Methyltransferase</keyword>
<name>A0A087E9Y3_9BIFI</name>
<evidence type="ECO:0000256" key="3">
    <source>
        <dbReference type="ARBA" id="ARBA00022691"/>
    </source>
</evidence>
<keyword evidence="2 4" id="KW-0808">Transferase</keyword>
<dbReference type="InterPro" id="IPR050362">
    <property type="entry name" value="Cation-dep_OMT"/>
</dbReference>
<dbReference type="PANTHER" id="PTHR10509">
    <property type="entry name" value="O-METHYLTRANSFERASE-RELATED"/>
    <property type="match status" value="1"/>
</dbReference>
<dbReference type="STRING" id="77635.BISU_0591"/>
<dbReference type="GO" id="GO:0008757">
    <property type="term" value="F:S-adenosylmethionine-dependent methyltransferase activity"/>
    <property type="evidence" value="ECO:0007669"/>
    <property type="project" value="TreeGrafter"/>
</dbReference>
<dbReference type="GO" id="GO:0032259">
    <property type="term" value="P:methylation"/>
    <property type="evidence" value="ECO:0007669"/>
    <property type="project" value="UniProtKB-KW"/>
</dbReference>
<protein>
    <submittedName>
        <fullName evidence="4">O-methyltransferase</fullName>
    </submittedName>
</protein>